<comment type="caution">
    <text evidence="1">The sequence shown here is derived from an EMBL/GenBank/DDBJ whole genome shotgun (WGS) entry which is preliminary data.</text>
</comment>
<name>X0XYK0_9ZZZZ</name>
<evidence type="ECO:0000313" key="1">
    <source>
        <dbReference type="EMBL" id="GAG48459.1"/>
    </source>
</evidence>
<accession>X0XYK0</accession>
<feature type="non-terminal residue" evidence="1">
    <location>
        <position position="1"/>
    </location>
</feature>
<dbReference type="EMBL" id="BARS01053072">
    <property type="protein sequence ID" value="GAG48459.1"/>
    <property type="molecule type" value="Genomic_DNA"/>
</dbReference>
<dbReference type="AlphaFoldDB" id="X0XYK0"/>
<organism evidence="1">
    <name type="scientific">marine sediment metagenome</name>
    <dbReference type="NCBI Taxonomy" id="412755"/>
    <lineage>
        <taxon>unclassified sequences</taxon>
        <taxon>metagenomes</taxon>
        <taxon>ecological metagenomes</taxon>
    </lineage>
</organism>
<protein>
    <submittedName>
        <fullName evidence="1">Uncharacterized protein</fullName>
    </submittedName>
</protein>
<reference evidence="1" key="1">
    <citation type="journal article" date="2014" name="Front. Microbiol.">
        <title>High frequency of phylogenetically diverse reductive dehalogenase-homologous genes in deep subseafloor sedimentary metagenomes.</title>
        <authorList>
            <person name="Kawai M."/>
            <person name="Futagami T."/>
            <person name="Toyoda A."/>
            <person name="Takaki Y."/>
            <person name="Nishi S."/>
            <person name="Hori S."/>
            <person name="Arai W."/>
            <person name="Tsubouchi T."/>
            <person name="Morono Y."/>
            <person name="Uchiyama I."/>
            <person name="Ito T."/>
            <person name="Fujiyama A."/>
            <person name="Inagaki F."/>
            <person name="Takami H."/>
        </authorList>
    </citation>
    <scope>NUCLEOTIDE SEQUENCE</scope>
    <source>
        <strain evidence="1">Expedition CK06-06</strain>
    </source>
</reference>
<gene>
    <name evidence="1" type="ORF">S01H1_78819</name>
</gene>
<proteinExistence type="predicted"/>
<sequence length="61" mass="7200">DTYINIMAQYRPENKAAEYPPLARPVRAEEVAEAVEIARQEGLHRFDQRHPSVPRFIWLPR</sequence>